<dbReference type="AlphaFoldDB" id="A0A6M3KZH8"/>
<proteinExistence type="predicted"/>
<name>A0A6M3KZH8_9ZZZZ</name>
<organism evidence="1">
    <name type="scientific">viral metagenome</name>
    <dbReference type="NCBI Taxonomy" id="1070528"/>
    <lineage>
        <taxon>unclassified sequences</taxon>
        <taxon>metagenomes</taxon>
        <taxon>organismal metagenomes</taxon>
    </lineage>
</organism>
<evidence type="ECO:0000313" key="1">
    <source>
        <dbReference type="EMBL" id="QJA86585.1"/>
    </source>
</evidence>
<dbReference type="EMBL" id="MT142645">
    <property type="protein sequence ID" value="QJA86585.1"/>
    <property type="molecule type" value="Genomic_DNA"/>
</dbReference>
<gene>
    <name evidence="1" type="ORF">MM415B03161_0003</name>
</gene>
<protein>
    <submittedName>
        <fullName evidence="1">Uncharacterized protein</fullName>
    </submittedName>
</protein>
<accession>A0A6M3KZH8</accession>
<reference evidence="1" key="1">
    <citation type="submission" date="2020-03" db="EMBL/GenBank/DDBJ databases">
        <title>The deep terrestrial virosphere.</title>
        <authorList>
            <person name="Holmfeldt K."/>
            <person name="Nilsson E."/>
            <person name="Simone D."/>
            <person name="Lopez-Fernandez M."/>
            <person name="Wu X."/>
            <person name="de Brujin I."/>
            <person name="Lundin D."/>
            <person name="Andersson A."/>
            <person name="Bertilsson S."/>
            <person name="Dopson M."/>
        </authorList>
    </citation>
    <scope>NUCLEOTIDE SEQUENCE</scope>
    <source>
        <strain evidence="1">MM415B03161</strain>
    </source>
</reference>
<sequence>MNNRLVVILTGSNDLAIKVKNIAIDYGLNEWGSDEGTFVYIARDWQYIGVNGYSADLYQEKIIVNQESELRHVVNFFESNSFIKEKDMGSFLAVETDCEELFRLVVSLGESMGYVWESKVRRNDGPYVGFRRNNTMGTGTSSCIAQYTKVLDASTQLGEVIEVLKEQQVRSWKIGCSKVTLKNGKLMYGDVEIPHNVVKEIYEAMKE</sequence>